<feature type="domain" description="NADP-dependent oxidoreductase" evidence="3">
    <location>
        <begin position="15"/>
        <end position="310"/>
    </location>
</feature>
<name>A0A1B7KSA7_PARTM</name>
<dbReference type="PANTHER" id="PTHR43364:SF4">
    <property type="entry name" value="NAD(P)-LINKED OXIDOREDUCTASE SUPERFAMILY PROTEIN"/>
    <property type="match status" value="1"/>
</dbReference>
<dbReference type="Proteomes" id="UP000078290">
    <property type="component" value="Unassembled WGS sequence"/>
</dbReference>
<proteinExistence type="predicted"/>
<dbReference type="PANTHER" id="PTHR43364">
    <property type="entry name" value="NADH-SPECIFIC METHYLGLYOXAL REDUCTASE-RELATED"/>
    <property type="match status" value="1"/>
</dbReference>
<evidence type="ECO:0000256" key="1">
    <source>
        <dbReference type="ARBA" id="ARBA00023002"/>
    </source>
</evidence>
<dbReference type="PROSITE" id="PS00062">
    <property type="entry name" value="ALDOKETO_REDUCTASE_2"/>
    <property type="match status" value="1"/>
</dbReference>
<comment type="caution">
    <text evidence="4">The sequence shown here is derived from an EMBL/GenBank/DDBJ whole genome shotgun (WGS) entry which is preliminary data.</text>
</comment>
<dbReference type="EMBL" id="LXMA01000023">
    <property type="protein sequence ID" value="OAT72963.1"/>
    <property type="molecule type" value="Genomic_DNA"/>
</dbReference>
<dbReference type="AlphaFoldDB" id="A0A1B7KSA7"/>
<feature type="region of interest" description="Disordered" evidence="2">
    <location>
        <begin position="313"/>
        <end position="333"/>
    </location>
</feature>
<dbReference type="GO" id="GO:0016491">
    <property type="term" value="F:oxidoreductase activity"/>
    <property type="evidence" value="ECO:0007669"/>
    <property type="project" value="UniProtKB-KW"/>
</dbReference>
<gene>
    <name evidence="4" type="ORF">A7K69_08545</name>
</gene>
<dbReference type="InterPro" id="IPR050523">
    <property type="entry name" value="AKR_Detox_Biosynth"/>
</dbReference>
<keyword evidence="1" id="KW-0560">Oxidoreductase</keyword>
<evidence type="ECO:0000256" key="2">
    <source>
        <dbReference type="SAM" id="MobiDB-lite"/>
    </source>
</evidence>
<dbReference type="InterPro" id="IPR023210">
    <property type="entry name" value="NADP_OxRdtase_dom"/>
</dbReference>
<reference evidence="5" key="1">
    <citation type="submission" date="2016-05" db="EMBL/GenBank/DDBJ databases">
        <authorList>
            <person name="Wang W."/>
            <person name="Zhu L."/>
        </authorList>
    </citation>
    <scope>NUCLEOTIDE SEQUENCE [LARGE SCALE GENOMIC DNA]</scope>
    <source>
        <strain evidence="5">W-2</strain>
    </source>
</reference>
<dbReference type="GO" id="GO:0005829">
    <property type="term" value="C:cytosol"/>
    <property type="evidence" value="ECO:0007669"/>
    <property type="project" value="UniProtKB-ARBA"/>
</dbReference>
<feature type="compositionally biased region" description="Pro residues" evidence="2">
    <location>
        <begin position="317"/>
        <end position="327"/>
    </location>
</feature>
<dbReference type="PRINTS" id="PR00069">
    <property type="entry name" value="ALDKETRDTASE"/>
</dbReference>
<dbReference type="FunFam" id="3.20.20.100:FF:000004">
    <property type="entry name" value="Oxidoreductase, aldo/keto reductase"/>
    <property type="match status" value="1"/>
</dbReference>
<organism evidence="4 5">
    <name type="scientific">Parageobacillus thermoglucosidasius</name>
    <name type="common">Geobacillus thermoglucosidasius</name>
    <dbReference type="NCBI Taxonomy" id="1426"/>
    <lineage>
        <taxon>Bacteria</taxon>
        <taxon>Bacillati</taxon>
        <taxon>Bacillota</taxon>
        <taxon>Bacilli</taxon>
        <taxon>Bacillales</taxon>
        <taxon>Anoxybacillaceae</taxon>
        <taxon>Parageobacillus</taxon>
    </lineage>
</organism>
<accession>A0A1B7KSA7</accession>
<evidence type="ECO:0000259" key="3">
    <source>
        <dbReference type="Pfam" id="PF00248"/>
    </source>
</evidence>
<dbReference type="OrthoDB" id="9773828at2"/>
<protein>
    <submittedName>
        <fullName evidence="4">General stress protein</fullName>
    </submittedName>
</protein>
<dbReference type="InterPro" id="IPR018170">
    <property type="entry name" value="Aldo/ket_reductase_CS"/>
</dbReference>
<dbReference type="RefSeq" id="WP_064551932.1">
    <property type="nucleotide sequence ID" value="NZ_LXMA01000023.1"/>
</dbReference>
<sequence length="333" mass="38419">MEKIKFGNFDNKVSRIGLGTWAIGGWMWGGTDETRSIHTLRTAFDLGINLVDTAPQYGFGLAEEIVGRAIAEHGNREKLIIATKVGLEWESPHKIWRNSTRKRIFQEIDDSLRRLRTEYIDLYQVHWPDPDTPLEETAEALYDLYEQGKIRAIGVSNFNAEQMERWRKVAPLHSNQLQLNLFQQHLLNTDFAYCYEHKIDTITYGTLAYGLLTGKFNSETTFPEDDHRFYKPMFRGEYFLQFLAAVDELKKLAASRDKSVAQLAVRWALQQKGVTIVLWGARRPEQLNDILGTEGWELSKEELERIQQIINEKVTKPLPPKKNPGPPARSSLR</sequence>
<dbReference type="Gene3D" id="3.20.20.100">
    <property type="entry name" value="NADP-dependent oxidoreductase domain"/>
    <property type="match status" value="1"/>
</dbReference>
<dbReference type="SUPFAM" id="SSF51430">
    <property type="entry name" value="NAD(P)-linked oxidoreductase"/>
    <property type="match status" value="1"/>
</dbReference>
<evidence type="ECO:0000313" key="4">
    <source>
        <dbReference type="EMBL" id="OAT72963.1"/>
    </source>
</evidence>
<dbReference type="InterPro" id="IPR036812">
    <property type="entry name" value="NAD(P)_OxRdtase_dom_sf"/>
</dbReference>
<dbReference type="Pfam" id="PF00248">
    <property type="entry name" value="Aldo_ket_red"/>
    <property type="match status" value="1"/>
</dbReference>
<dbReference type="InterPro" id="IPR020471">
    <property type="entry name" value="AKR"/>
</dbReference>
<evidence type="ECO:0000313" key="5">
    <source>
        <dbReference type="Proteomes" id="UP000078290"/>
    </source>
</evidence>